<evidence type="ECO:0000256" key="5">
    <source>
        <dbReference type="ARBA" id="ARBA00039270"/>
    </source>
</evidence>
<keyword evidence="3" id="KW-0677">Repeat</keyword>
<dbReference type="CDD" id="cd22410">
    <property type="entry name" value="KH-I_Vigilin_rpt7"/>
    <property type="match status" value="1"/>
</dbReference>
<dbReference type="InterPro" id="IPR057778">
    <property type="entry name" value="KH_Vigilin_N"/>
</dbReference>
<evidence type="ECO:0000256" key="2">
    <source>
        <dbReference type="ARBA" id="ARBA00022490"/>
    </source>
</evidence>
<feature type="domain" description="K Homology" evidence="9">
    <location>
        <begin position="1116"/>
        <end position="1185"/>
    </location>
</feature>
<dbReference type="FunFam" id="3.30.1370.10:FF:000018">
    <property type="entry name" value="vigilin isoform X1"/>
    <property type="match status" value="1"/>
</dbReference>
<sequence>MNSEENLTEPRNSDMKKENNVTTLNSEKKFDATTYTNEFTQNIEKTNSLENFQESAGPSRNNIRHTMPSAITQFFHVLLEEEKYMNQFGEGRQEKFYLDIMQTTGVKLQSTFVKKQGLYITISGNAENITTAQKKIFQWFQKQGLTIVSIHKDHHGFVIGNTGGKLQDLEQNDAINCQISCPGNNSNHTNTIDAKKARKKAPQKALHISAEQNKCVVERLHVENIFQPFTGRPYNKVIDNVTPKTKTHVHIPLPSDNQTKVAFPEGNKQPEQTEACVKNIFEKTERETMTTDKPMKSEHQSTIDSKNNFVQESPERSGEVSREISPLEGPSDSVTHPSEPESLEEAFTEVHRKAKGNAISFISAPSWLHRFIIGKKGQNISKITHNRPKVRIEFTGEDKITLKGPTEDVNYAREQIEIIIEDLVNKMDYAEISIDYKFHRYLIGKDGTIINRIKEKNKVSIHILPENEKNNLIRIEGESSGVQEAKRELLELAANLGNEHTKDLIIEQRFHRAIIGRKGERIHDIRKKFPDVMINFPDPAQKSDIVQLRGPKHELEKCTEYLENVVADVVQNSYSVTIPVFKKLHKNIIGKGGANIKTICSASNTKINLPSASSNSENIVISGKPENCELACKWIFSIQKNIANISEVEISIPSDLHKSLTDPKDCLISSLMKECGNIHIHFPKTSSDLPRVIIRGPAQSVEMARKKLLKLAEESQAKSYAVTLHVKPQYHQFLMSKNGGNVPKICDKTGVHVIFPNTKERDQELLTITGAKESVEVAQKELEALIKNLDNEVEENMLVNSRYHHYFTMRRGQVLQEMTKEYGGVIINFSCSGKPSNKVTIKGAKPCVDATKKRIQEIIKDLDTQITTECVIPQKFHRFVMGPMCTRIQQIARDYNVQIKFPDREENRTTNIKPTVWENRKEIGEKSTKEPASISPPKCDIVSISGRKEKCEAAMEALKALIPITAEVVVPFGLHRYIIGQKGSEIRKIIEEFDVNIQVSVPGLESDIIAITGTAPNVEKAKTRLQERVKALQTEIQDRALRNFKLKFTVDPKYHPKIIGRRGLIISQICLEHDVIIHFPSKNNNEIQDQITITGYEDNTLRARDAIMKMVHQFEKTVTRQISLNHCVHSHIIGFHGKNIHKIMNQFQENICFPPKGSSNQNAVTVSGLPDKVKRAVDHIHNLEEHYLSVVTKYESEEKAESDPVGNVSSDPSNSFADNDIPCTTNTFQKAEDVSNSKDFSSSENPESSKTHLMEHKQQ</sequence>
<feature type="domain" description="K Homology" evidence="9">
    <location>
        <begin position="356"/>
        <end position="421"/>
    </location>
</feature>
<dbReference type="CDD" id="cd22416">
    <property type="entry name" value="KH-I_Vigilin_rpt13"/>
    <property type="match status" value="1"/>
</dbReference>
<dbReference type="PANTHER" id="PTHR10627">
    <property type="entry name" value="SCP160"/>
    <property type="match status" value="1"/>
</dbReference>
<evidence type="ECO:0000256" key="8">
    <source>
        <dbReference type="SAM" id="MobiDB-lite"/>
    </source>
</evidence>
<proteinExistence type="predicted"/>
<gene>
    <name evidence="10" type="ORF">TREES_T100012751</name>
</gene>
<evidence type="ECO:0000256" key="6">
    <source>
        <dbReference type="PROSITE-ProRule" id="PRU00117"/>
    </source>
</evidence>
<dbReference type="GO" id="GO:0003729">
    <property type="term" value="F:mRNA binding"/>
    <property type="evidence" value="ECO:0007669"/>
    <property type="project" value="TreeGrafter"/>
</dbReference>
<dbReference type="CDD" id="cd22409">
    <property type="entry name" value="KH-I_Vigilin_rpt5"/>
    <property type="match status" value="1"/>
</dbReference>
<keyword evidence="4 6" id="KW-0694">RNA-binding</keyword>
<comment type="subcellular location">
    <subcellularLocation>
        <location evidence="1">Cytoplasm</location>
    </subcellularLocation>
</comment>
<feature type="compositionally biased region" description="Basic and acidic residues" evidence="8">
    <location>
        <begin position="313"/>
        <end position="322"/>
    </location>
</feature>
<dbReference type="GO" id="GO:0005737">
    <property type="term" value="C:cytoplasm"/>
    <property type="evidence" value="ECO:0007669"/>
    <property type="project" value="UniProtKB-SubCell"/>
</dbReference>
<dbReference type="FunFam" id="3.30.1370.10:FF:000039">
    <property type="entry name" value="vigilin isoform X1"/>
    <property type="match status" value="1"/>
</dbReference>
<feature type="coiled-coil region" evidence="7">
    <location>
        <begin position="768"/>
        <end position="795"/>
    </location>
</feature>
<dbReference type="EMBL" id="KB370344">
    <property type="protein sequence ID" value="ELV09465.1"/>
    <property type="molecule type" value="Genomic_DNA"/>
</dbReference>
<evidence type="ECO:0000256" key="4">
    <source>
        <dbReference type="ARBA" id="ARBA00022884"/>
    </source>
</evidence>
<dbReference type="Proteomes" id="UP000011518">
    <property type="component" value="Unassembled WGS sequence"/>
</dbReference>
<feature type="domain" description="K Homology" evidence="9">
    <location>
        <begin position="498"/>
        <end position="567"/>
    </location>
</feature>
<dbReference type="CDD" id="cd22417">
    <property type="entry name" value="KH-I_Vigilin_rpt14"/>
    <property type="match status" value="1"/>
</dbReference>
<feature type="region of interest" description="Disordered" evidence="8">
    <location>
        <begin position="1"/>
        <end position="29"/>
    </location>
</feature>
<dbReference type="SUPFAM" id="SSF54791">
    <property type="entry name" value="Eukaryotic type KH-domain (KH-domain type I)"/>
    <property type="match status" value="12"/>
</dbReference>
<feature type="compositionally biased region" description="Polar residues" evidence="8">
    <location>
        <begin position="1207"/>
        <end position="1229"/>
    </location>
</feature>
<feature type="domain" description="K Homology" evidence="9">
    <location>
        <begin position="426"/>
        <end position="494"/>
    </location>
</feature>
<feature type="domain" description="K Homology" evidence="9">
    <location>
        <begin position="644"/>
        <end position="713"/>
    </location>
</feature>
<dbReference type="PANTHER" id="PTHR10627:SF34">
    <property type="entry name" value="VIGILIN"/>
    <property type="match status" value="1"/>
</dbReference>
<evidence type="ECO:0000313" key="10">
    <source>
        <dbReference type="EMBL" id="ELV09465.1"/>
    </source>
</evidence>
<feature type="region of interest" description="Disordered" evidence="8">
    <location>
        <begin position="1198"/>
        <end position="1259"/>
    </location>
</feature>
<feature type="domain" description="K Homology" evidence="9">
    <location>
        <begin position="791"/>
        <end position="860"/>
    </location>
</feature>
<feature type="domain" description="K Homology" evidence="9">
    <location>
        <begin position="864"/>
        <end position="963"/>
    </location>
</feature>
<feature type="domain" description="K Homology" evidence="9">
    <location>
        <begin position="718"/>
        <end position="787"/>
    </location>
</feature>
<accession>L8Y3G5</accession>
<evidence type="ECO:0000259" key="9">
    <source>
        <dbReference type="SMART" id="SM00322"/>
    </source>
</evidence>
<dbReference type="SMART" id="SM00322">
    <property type="entry name" value="KH"/>
    <property type="match status" value="12"/>
</dbReference>
<dbReference type="InterPro" id="IPR036612">
    <property type="entry name" value="KH_dom_type_1_sf"/>
</dbReference>
<dbReference type="CDD" id="cd22415">
    <property type="entry name" value="KH-I_Vigilin_rpt12"/>
    <property type="match status" value="1"/>
</dbReference>
<feature type="domain" description="K Homology" evidence="9">
    <location>
        <begin position="142"/>
        <end position="227"/>
    </location>
</feature>
<name>L8Y3G5_TUPCH</name>
<dbReference type="InterPro" id="IPR004087">
    <property type="entry name" value="KH_dom"/>
</dbReference>
<evidence type="ECO:0000256" key="7">
    <source>
        <dbReference type="SAM" id="Coils"/>
    </source>
</evidence>
<dbReference type="CDD" id="cd22411">
    <property type="entry name" value="KH-I_Vigilin_rpt8"/>
    <property type="match status" value="1"/>
</dbReference>
<reference evidence="11" key="2">
    <citation type="journal article" date="2013" name="Nat. Commun.">
        <title>Genome of the Chinese tree shrew.</title>
        <authorList>
            <person name="Fan Y."/>
            <person name="Huang Z.Y."/>
            <person name="Cao C.C."/>
            <person name="Chen C.S."/>
            <person name="Chen Y.X."/>
            <person name="Fan D.D."/>
            <person name="He J."/>
            <person name="Hou H.L."/>
            <person name="Hu L."/>
            <person name="Hu X.T."/>
            <person name="Jiang X.T."/>
            <person name="Lai R."/>
            <person name="Lang Y.S."/>
            <person name="Liang B."/>
            <person name="Liao S.G."/>
            <person name="Mu D."/>
            <person name="Ma Y.Y."/>
            <person name="Niu Y.Y."/>
            <person name="Sun X.Q."/>
            <person name="Xia J.Q."/>
            <person name="Xiao J."/>
            <person name="Xiong Z.Q."/>
            <person name="Xu L."/>
            <person name="Yang L."/>
            <person name="Zhang Y."/>
            <person name="Zhao W."/>
            <person name="Zhao X.D."/>
            <person name="Zheng Y.T."/>
            <person name="Zhou J.M."/>
            <person name="Zhu Y.B."/>
            <person name="Zhang G.J."/>
            <person name="Wang J."/>
            <person name="Yao Y.G."/>
        </authorList>
    </citation>
    <scope>NUCLEOTIDE SEQUENCE [LARGE SCALE GENOMIC DNA]</scope>
</reference>
<evidence type="ECO:0000256" key="1">
    <source>
        <dbReference type="ARBA" id="ARBA00004496"/>
    </source>
</evidence>
<keyword evidence="11" id="KW-1185">Reference proteome</keyword>
<dbReference type="Gene3D" id="3.30.1370.10">
    <property type="entry name" value="K Homology domain, type 1"/>
    <property type="match status" value="11"/>
</dbReference>
<feature type="compositionally biased region" description="Basic and acidic residues" evidence="8">
    <location>
        <begin position="284"/>
        <end position="301"/>
    </location>
</feature>
<reference evidence="11" key="1">
    <citation type="submission" date="2012-07" db="EMBL/GenBank/DDBJ databases">
        <title>Genome of the Chinese tree shrew, a rising model animal genetically related to primates.</title>
        <authorList>
            <person name="Zhang G."/>
            <person name="Fan Y."/>
            <person name="Yao Y."/>
            <person name="Huang Z."/>
        </authorList>
    </citation>
    <scope>NUCLEOTIDE SEQUENCE [LARGE SCALE GENOMIC DNA]</scope>
</reference>
<keyword evidence="2" id="KW-0963">Cytoplasm</keyword>
<feature type="compositionally biased region" description="Basic and acidic residues" evidence="8">
    <location>
        <begin position="1247"/>
        <end position="1259"/>
    </location>
</feature>
<protein>
    <recommendedName>
        <fullName evidence="5">Vigilin</fullName>
    </recommendedName>
</protein>
<dbReference type="STRING" id="246437.L8Y3G5"/>
<feature type="region of interest" description="Disordered" evidence="8">
    <location>
        <begin position="284"/>
        <end position="346"/>
    </location>
</feature>
<feature type="domain" description="K Homology" evidence="9">
    <location>
        <begin position="572"/>
        <end position="640"/>
    </location>
</feature>
<organism evidence="10 11">
    <name type="scientific">Tupaia chinensis</name>
    <name type="common">Chinese tree shrew</name>
    <name type="synonym">Tupaia belangeri chinensis</name>
    <dbReference type="NCBI Taxonomy" id="246437"/>
    <lineage>
        <taxon>Eukaryota</taxon>
        <taxon>Metazoa</taxon>
        <taxon>Chordata</taxon>
        <taxon>Craniata</taxon>
        <taxon>Vertebrata</taxon>
        <taxon>Euteleostomi</taxon>
        <taxon>Mammalia</taxon>
        <taxon>Eutheria</taxon>
        <taxon>Euarchontoglires</taxon>
        <taxon>Scandentia</taxon>
        <taxon>Tupaiidae</taxon>
        <taxon>Tupaia</taxon>
    </lineage>
</organism>
<dbReference type="Pfam" id="PF24668">
    <property type="entry name" value="KH_Vigilin"/>
    <property type="match status" value="1"/>
</dbReference>
<feature type="compositionally biased region" description="Polar residues" evidence="8">
    <location>
        <begin position="302"/>
        <end position="311"/>
    </location>
</feature>
<feature type="domain" description="K Homology" evidence="9">
    <location>
        <begin position="964"/>
        <end position="1030"/>
    </location>
</feature>
<dbReference type="Pfam" id="PF00013">
    <property type="entry name" value="KH_1"/>
    <property type="match status" value="11"/>
</dbReference>
<feature type="domain" description="K Homology" evidence="9">
    <location>
        <begin position="1042"/>
        <end position="1112"/>
    </location>
</feature>
<feature type="compositionally biased region" description="Polar residues" evidence="8">
    <location>
        <begin position="1237"/>
        <end position="1246"/>
    </location>
</feature>
<evidence type="ECO:0000313" key="11">
    <source>
        <dbReference type="Proteomes" id="UP000011518"/>
    </source>
</evidence>
<keyword evidence="7" id="KW-0175">Coiled coil</keyword>
<dbReference type="CDD" id="cd02394">
    <property type="entry name" value="KH-I_Vigilin_rpt6"/>
    <property type="match status" value="1"/>
</dbReference>
<dbReference type="PROSITE" id="PS50084">
    <property type="entry name" value="KH_TYPE_1"/>
    <property type="match status" value="9"/>
</dbReference>
<dbReference type="InParanoid" id="L8Y3G5"/>
<dbReference type="InterPro" id="IPR004088">
    <property type="entry name" value="KH_dom_type_1"/>
</dbReference>
<evidence type="ECO:0000256" key="3">
    <source>
        <dbReference type="ARBA" id="ARBA00022737"/>
    </source>
</evidence>
<dbReference type="AlphaFoldDB" id="L8Y3G5"/>